<protein>
    <submittedName>
        <fullName evidence="1">Uncharacterized protein</fullName>
    </submittedName>
</protein>
<keyword evidence="2" id="KW-1185">Reference proteome</keyword>
<name>E4XQX6_OIKDI</name>
<proteinExistence type="predicted"/>
<sequence length="63" mass="6691">MVTRSILNIATPLSTSRLPSTMPSLTNTALSPTIPSWLTSVIFRSIKSSSRRCPSNSSLAAAL</sequence>
<gene>
    <name evidence="1" type="ORF">GSOID_T00018090001</name>
</gene>
<dbReference type="EMBL" id="FN653110">
    <property type="protein sequence ID" value="CBY12212.1"/>
    <property type="molecule type" value="Genomic_DNA"/>
</dbReference>
<organism evidence="1">
    <name type="scientific">Oikopleura dioica</name>
    <name type="common">Tunicate</name>
    <dbReference type="NCBI Taxonomy" id="34765"/>
    <lineage>
        <taxon>Eukaryota</taxon>
        <taxon>Metazoa</taxon>
        <taxon>Chordata</taxon>
        <taxon>Tunicata</taxon>
        <taxon>Appendicularia</taxon>
        <taxon>Copelata</taxon>
        <taxon>Oikopleuridae</taxon>
        <taxon>Oikopleura</taxon>
    </lineage>
</organism>
<dbReference type="Proteomes" id="UP000001307">
    <property type="component" value="Unassembled WGS sequence"/>
</dbReference>
<accession>E4XQX6</accession>
<dbReference type="AlphaFoldDB" id="E4XQX6"/>
<reference evidence="1" key="1">
    <citation type="journal article" date="2010" name="Science">
        <title>Plasticity of animal genome architecture unmasked by rapid evolution of a pelagic tunicate.</title>
        <authorList>
            <person name="Denoeud F."/>
            <person name="Henriet S."/>
            <person name="Mungpakdee S."/>
            <person name="Aury J.M."/>
            <person name="Da Silva C."/>
            <person name="Brinkmann H."/>
            <person name="Mikhaleva J."/>
            <person name="Olsen L.C."/>
            <person name="Jubin C."/>
            <person name="Canestro C."/>
            <person name="Bouquet J.M."/>
            <person name="Danks G."/>
            <person name="Poulain J."/>
            <person name="Campsteijn C."/>
            <person name="Adamski M."/>
            <person name="Cross I."/>
            <person name="Yadetie F."/>
            <person name="Muffato M."/>
            <person name="Louis A."/>
            <person name="Butcher S."/>
            <person name="Tsagkogeorga G."/>
            <person name="Konrad A."/>
            <person name="Singh S."/>
            <person name="Jensen M.F."/>
            <person name="Cong E.H."/>
            <person name="Eikeseth-Otteraa H."/>
            <person name="Noel B."/>
            <person name="Anthouard V."/>
            <person name="Porcel B.M."/>
            <person name="Kachouri-Lafond R."/>
            <person name="Nishino A."/>
            <person name="Ugolini M."/>
            <person name="Chourrout P."/>
            <person name="Nishida H."/>
            <person name="Aasland R."/>
            <person name="Huzurbazar S."/>
            <person name="Westhof E."/>
            <person name="Delsuc F."/>
            <person name="Lehrach H."/>
            <person name="Reinhardt R."/>
            <person name="Weissenbach J."/>
            <person name="Roy S.W."/>
            <person name="Artiguenave F."/>
            <person name="Postlethwait J.H."/>
            <person name="Manak J.R."/>
            <person name="Thompson E.M."/>
            <person name="Jaillon O."/>
            <person name="Du Pasquier L."/>
            <person name="Boudinot P."/>
            <person name="Liberles D.A."/>
            <person name="Volff J.N."/>
            <person name="Philippe H."/>
            <person name="Lenhard B."/>
            <person name="Roest Crollius H."/>
            <person name="Wincker P."/>
            <person name="Chourrout D."/>
        </authorList>
    </citation>
    <scope>NUCLEOTIDE SEQUENCE [LARGE SCALE GENOMIC DNA]</scope>
</reference>
<dbReference type="InParanoid" id="E4XQX6"/>
<evidence type="ECO:0000313" key="1">
    <source>
        <dbReference type="EMBL" id="CBY12212.1"/>
    </source>
</evidence>
<evidence type="ECO:0000313" key="2">
    <source>
        <dbReference type="Proteomes" id="UP000001307"/>
    </source>
</evidence>